<dbReference type="GO" id="GO:0042742">
    <property type="term" value="P:defense response to bacterium"/>
    <property type="evidence" value="ECO:0007669"/>
    <property type="project" value="InterPro"/>
</dbReference>
<dbReference type="PATRIC" id="fig|1423759.3.peg.1793"/>
<dbReference type="InterPro" id="IPR019493">
    <property type="entry name" value="Bacteriocin_IIb_lactacin-rel"/>
</dbReference>
<reference evidence="1 2" key="1">
    <citation type="journal article" date="2015" name="Genome Announc.">
        <title>Expanding the biotechnology potential of lactobacilli through comparative genomics of 213 strains and associated genera.</title>
        <authorList>
            <person name="Sun Z."/>
            <person name="Harris H.M."/>
            <person name="McCann A."/>
            <person name="Guo C."/>
            <person name="Argimon S."/>
            <person name="Zhang W."/>
            <person name="Yang X."/>
            <person name="Jeffery I.B."/>
            <person name="Cooney J.C."/>
            <person name="Kagawa T.F."/>
            <person name="Liu W."/>
            <person name="Song Y."/>
            <person name="Salvetti E."/>
            <person name="Wrobel A."/>
            <person name="Rasinkangas P."/>
            <person name="Parkhill J."/>
            <person name="Rea M.C."/>
            <person name="O'Sullivan O."/>
            <person name="Ritari J."/>
            <person name="Douillard F.P."/>
            <person name="Paul Ross R."/>
            <person name="Yang R."/>
            <person name="Briner A.E."/>
            <person name="Felis G.E."/>
            <person name="de Vos W.M."/>
            <person name="Barrangou R."/>
            <person name="Klaenhammer T.R."/>
            <person name="Caufield P.W."/>
            <person name="Cui Y."/>
            <person name="Zhang H."/>
            <person name="O'Toole P.W."/>
        </authorList>
    </citation>
    <scope>NUCLEOTIDE SEQUENCE [LARGE SCALE GENOMIC DNA]</scope>
    <source>
        <strain evidence="1 2">DSM 19519</strain>
    </source>
</reference>
<dbReference type="Pfam" id="PF10439">
    <property type="entry name" value="Bacteriocin_IIc"/>
    <property type="match status" value="1"/>
</dbReference>
<comment type="caution">
    <text evidence="1">The sequence shown here is derived from an EMBL/GenBank/DDBJ whole genome shotgun (WGS) entry which is preliminary data.</text>
</comment>
<evidence type="ECO:0000313" key="2">
    <source>
        <dbReference type="Proteomes" id="UP000051448"/>
    </source>
</evidence>
<evidence type="ECO:0000313" key="1">
    <source>
        <dbReference type="EMBL" id="KRL05020.1"/>
    </source>
</evidence>
<organism evidence="1 2">
    <name type="scientific">Liquorilactobacillus hordei DSM 19519</name>
    <dbReference type="NCBI Taxonomy" id="1423759"/>
    <lineage>
        <taxon>Bacteria</taxon>
        <taxon>Bacillati</taxon>
        <taxon>Bacillota</taxon>
        <taxon>Bacilli</taxon>
        <taxon>Lactobacillales</taxon>
        <taxon>Lactobacillaceae</taxon>
        <taxon>Liquorilactobacillus</taxon>
    </lineage>
</organism>
<gene>
    <name evidence="1" type="ORF">FC92_GL001716</name>
</gene>
<name>A0A0R1MAB2_9LACO</name>
<sequence length="69" mass="6974">MANYQYLSLNELSTILGGKRDYYCLTHFGKGLVKGGVTGAIAGGVDGAVIGANIGMVGGTLQCLGHTIG</sequence>
<dbReference type="RefSeq" id="WP_057870266.1">
    <property type="nucleotide sequence ID" value="NZ_AZDX01000051.1"/>
</dbReference>
<evidence type="ECO:0008006" key="3">
    <source>
        <dbReference type="Google" id="ProtNLM"/>
    </source>
</evidence>
<dbReference type="EMBL" id="AZDX01000051">
    <property type="protein sequence ID" value="KRL05020.1"/>
    <property type="molecule type" value="Genomic_DNA"/>
</dbReference>
<protein>
    <recommendedName>
        <fullName evidence="3">Bacteriocin class II with double-glycine leader peptide</fullName>
    </recommendedName>
</protein>
<dbReference type="STRING" id="1423759.FC92_GL001716"/>
<dbReference type="Proteomes" id="UP000051448">
    <property type="component" value="Unassembled WGS sequence"/>
</dbReference>
<keyword evidence="2" id="KW-1185">Reference proteome</keyword>
<accession>A0A0R1MAB2</accession>
<dbReference type="AlphaFoldDB" id="A0A0R1MAB2"/>
<proteinExistence type="predicted"/>